<evidence type="ECO:0000256" key="1">
    <source>
        <dbReference type="SAM" id="Coils"/>
    </source>
</evidence>
<gene>
    <name evidence="2" type="ORF">H7965_12475</name>
</gene>
<dbReference type="Pfam" id="PF19717">
    <property type="entry name" value="DUF6212"/>
    <property type="match status" value="1"/>
</dbReference>
<proteinExistence type="predicted"/>
<dbReference type="Proteomes" id="UP000600101">
    <property type="component" value="Unassembled WGS sequence"/>
</dbReference>
<reference evidence="2" key="1">
    <citation type="submission" date="2020-08" db="EMBL/GenBank/DDBJ databases">
        <authorList>
            <person name="Hu Y."/>
            <person name="Nguyen S.V."/>
            <person name="Li F."/>
            <person name="Fanning S."/>
        </authorList>
    </citation>
    <scope>NUCLEOTIDE SEQUENCE</scope>
    <source>
        <strain evidence="2">SYSU D8009</strain>
    </source>
</reference>
<feature type="coiled-coil region" evidence="1">
    <location>
        <begin position="124"/>
        <end position="151"/>
    </location>
</feature>
<sequence>MTPRIEPALLGEFHDAAAPLLLADAALPEVVALALPGLALWLVDGEGRLHRPGGDPARATLPLAAAPAEALAMVAAEETDLAVLRSWWSAPGLPPLLLAANGPAALPALAPLLAAALQPRAAQAAGLQRALVAARQEAERLQEAMQALLLHAGPPAAQPAPVLARAGEPAATAAVAPRDGRLALGQALGLPLSGVTALALHLEAAAGTLAALRLRLHGAESGRILGAWLVPGGALASGWQQFDLPAPLGPLREGALLEVVAETSPEDVLRLSLEDRRSEAPVVVAGGPAQDRALAVRVWTAPAGRRFIQPLHWDAEAIDLPLAPAGVAVALPEQLFAAARLPLGRVEARALGQAPARLVATLAGGEAALVVLPAVPLNGLDLLTAELAPGLGDAAGLEAALWLQPADAVLASLGDLSLEPPGARWSGWRSPRPGEPLRITLALPLAAARHATVALALRNAGPTAADQIRVEFTDLVGRRVAQPVGGKAPAPVRLAAVAPGAGVPSLAAVRLEDSLVLGGGSYRHLDIWLEGVRAGEYGWPRLRFKFVLDGDAPALEFRARPDWPPLFGQWPEGNAAMRIDQYGPYLRLTEAALAEGLVAGLAEPRDQAMLTSVLRLLPMAVATVARDATAEPAEYDMLLGKARRLAAGLPG</sequence>
<name>A0A9X0QYU6_9PROT</name>
<evidence type="ECO:0000313" key="2">
    <source>
        <dbReference type="EMBL" id="MBC4016140.1"/>
    </source>
</evidence>
<dbReference type="RefSeq" id="WP_186770907.1">
    <property type="nucleotide sequence ID" value="NZ_JACOMF010000012.1"/>
</dbReference>
<dbReference type="AlphaFoldDB" id="A0A9X0QYU6"/>
<comment type="caution">
    <text evidence="2">The sequence shown here is derived from an EMBL/GenBank/DDBJ whole genome shotgun (WGS) entry which is preliminary data.</text>
</comment>
<dbReference type="InterPro" id="IPR046184">
    <property type="entry name" value="DUF6212"/>
</dbReference>
<evidence type="ECO:0000313" key="3">
    <source>
        <dbReference type="Proteomes" id="UP000600101"/>
    </source>
</evidence>
<accession>A0A9X0QYU6</accession>
<protein>
    <submittedName>
        <fullName evidence="2">Uncharacterized protein</fullName>
    </submittedName>
</protein>
<organism evidence="2 3">
    <name type="scientific">Siccirubricoccus deserti</name>
    <dbReference type="NCBI Taxonomy" id="2013562"/>
    <lineage>
        <taxon>Bacteria</taxon>
        <taxon>Pseudomonadati</taxon>
        <taxon>Pseudomonadota</taxon>
        <taxon>Alphaproteobacteria</taxon>
        <taxon>Acetobacterales</taxon>
        <taxon>Roseomonadaceae</taxon>
        <taxon>Siccirubricoccus</taxon>
    </lineage>
</organism>
<keyword evidence="1" id="KW-0175">Coiled coil</keyword>
<keyword evidence="3" id="KW-1185">Reference proteome</keyword>
<dbReference type="EMBL" id="JACOMF010000012">
    <property type="protein sequence ID" value="MBC4016140.1"/>
    <property type="molecule type" value="Genomic_DNA"/>
</dbReference>